<gene>
    <name evidence="3" type="ORF">AWB82_05764</name>
</gene>
<keyword evidence="1" id="KW-0812">Transmembrane</keyword>
<keyword evidence="4" id="KW-1185">Reference proteome</keyword>
<dbReference type="OrthoDB" id="9799090at2"/>
<name>A0A158CSJ1_9BURK</name>
<dbReference type="EMBL" id="FCOJ02000057">
    <property type="protein sequence ID" value="SAK85268.1"/>
    <property type="molecule type" value="Genomic_DNA"/>
</dbReference>
<evidence type="ECO:0000256" key="1">
    <source>
        <dbReference type="SAM" id="Phobius"/>
    </source>
</evidence>
<dbReference type="Pfam" id="PF07885">
    <property type="entry name" value="Ion_trans_2"/>
    <property type="match status" value="1"/>
</dbReference>
<dbReference type="RefSeq" id="WP_086972743.1">
    <property type="nucleotide sequence ID" value="NZ_FCOJ02000057.1"/>
</dbReference>
<feature type="domain" description="Potassium channel" evidence="2">
    <location>
        <begin position="37"/>
        <end position="112"/>
    </location>
</feature>
<accession>A0A158CSJ1</accession>
<dbReference type="InterPro" id="IPR013099">
    <property type="entry name" value="K_chnl_dom"/>
</dbReference>
<comment type="caution">
    <text evidence="3">The sequence shown here is derived from an EMBL/GenBank/DDBJ whole genome shotgun (WGS) entry which is preliminary data.</text>
</comment>
<sequence>MNSFTKLFTIEKINARRATRGFFHALWHLRSLIGMLLIVFFVLSVLMFYFGAPVDSSTHVPSSFGETLYFCGVTALTIGYGDVVATTGIGRILSVVLGLHGVLVTGLTTAAAVFAVQRTVGDAH</sequence>
<evidence type="ECO:0000313" key="4">
    <source>
        <dbReference type="Proteomes" id="UP000054596"/>
    </source>
</evidence>
<proteinExistence type="predicted"/>
<keyword evidence="1" id="KW-1133">Transmembrane helix</keyword>
<feature type="transmembrane region" description="Helical" evidence="1">
    <location>
        <begin position="67"/>
        <end position="85"/>
    </location>
</feature>
<dbReference type="SUPFAM" id="SSF81324">
    <property type="entry name" value="Voltage-gated potassium channels"/>
    <property type="match status" value="1"/>
</dbReference>
<keyword evidence="1" id="KW-0472">Membrane</keyword>
<dbReference type="STRING" id="1777143.AWB82_05764"/>
<organism evidence="3 4">
    <name type="scientific">Caballeronia glebae</name>
    <dbReference type="NCBI Taxonomy" id="1777143"/>
    <lineage>
        <taxon>Bacteria</taxon>
        <taxon>Pseudomonadati</taxon>
        <taxon>Pseudomonadota</taxon>
        <taxon>Betaproteobacteria</taxon>
        <taxon>Burkholderiales</taxon>
        <taxon>Burkholderiaceae</taxon>
        <taxon>Caballeronia</taxon>
    </lineage>
</organism>
<evidence type="ECO:0000259" key="2">
    <source>
        <dbReference type="Pfam" id="PF07885"/>
    </source>
</evidence>
<feature type="transmembrane region" description="Helical" evidence="1">
    <location>
        <begin position="21"/>
        <end position="47"/>
    </location>
</feature>
<dbReference type="AlphaFoldDB" id="A0A158CSJ1"/>
<reference evidence="3" key="1">
    <citation type="submission" date="2016-01" db="EMBL/GenBank/DDBJ databases">
        <authorList>
            <person name="Peeters C."/>
        </authorList>
    </citation>
    <scope>NUCLEOTIDE SEQUENCE [LARGE SCALE GENOMIC DNA]</scope>
    <source>
        <strain evidence="3">LMG 29325</strain>
    </source>
</reference>
<dbReference type="Proteomes" id="UP000054596">
    <property type="component" value="Unassembled WGS sequence"/>
</dbReference>
<evidence type="ECO:0000313" key="3">
    <source>
        <dbReference type="EMBL" id="SAK85268.1"/>
    </source>
</evidence>
<dbReference type="Gene3D" id="1.10.287.70">
    <property type="match status" value="1"/>
</dbReference>
<feature type="transmembrane region" description="Helical" evidence="1">
    <location>
        <begin position="92"/>
        <end position="116"/>
    </location>
</feature>
<protein>
    <submittedName>
        <fullName evidence="3">Ion channel</fullName>
    </submittedName>
</protein>